<evidence type="ECO:0000259" key="1">
    <source>
        <dbReference type="Pfam" id="PF05303"/>
    </source>
</evidence>
<reference evidence="2" key="1">
    <citation type="submission" date="2015-04" db="EMBL/GenBank/DDBJ databases">
        <title>The genome sequence of the plant pathogenic Rhizarian Plasmodiophora brassicae reveals insights in its biotrophic life cycle and the origin of chitin synthesis.</title>
        <authorList>
            <person name="Schwelm A."/>
            <person name="Fogelqvist J."/>
            <person name="Knaust A."/>
            <person name="Julke S."/>
            <person name="Lilja T."/>
            <person name="Dhandapani V."/>
            <person name="Bonilla-Rosso G."/>
            <person name="Karlsson M."/>
            <person name="Shevchenko A."/>
            <person name="Choi S.R."/>
            <person name="Kim H.G."/>
            <person name="Park J.Y."/>
            <person name="Lim Y.P."/>
            <person name="Ludwig-Muller J."/>
            <person name="Dixelius C."/>
        </authorList>
    </citation>
    <scope>NUCLEOTIDE SEQUENCE</scope>
    <source>
        <tissue evidence="2">Potato root galls</tissue>
    </source>
</reference>
<accession>A0A0H5R575</accession>
<dbReference type="InterPro" id="IPR023231">
    <property type="entry name" value="GSKIP_dom_sf"/>
</dbReference>
<evidence type="ECO:0000313" key="2">
    <source>
        <dbReference type="EMBL" id="CRZ03279.1"/>
    </source>
</evidence>
<proteinExistence type="predicted"/>
<dbReference type="AlphaFoldDB" id="A0A0H5R575"/>
<dbReference type="Gene3D" id="3.30.2280.10">
    <property type="entry name" value="Hypothetical protein (hspc210)"/>
    <property type="match status" value="1"/>
</dbReference>
<feature type="domain" description="GSKIP" evidence="1">
    <location>
        <begin position="101"/>
        <end position="207"/>
    </location>
</feature>
<dbReference type="InterPro" id="IPR007967">
    <property type="entry name" value="GSKIP_dom"/>
</dbReference>
<name>A0A0H5R575_9EUKA</name>
<dbReference type="Pfam" id="PF05303">
    <property type="entry name" value="GSKIP_dom"/>
    <property type="match status" value="1"/>
</dbReference>
<dbReference type="EMBL" id="HACM01002835">
    <property type="protein sequence ID" value="CRZ03277.1"/>
    <property type="molecule type" value="Transcribed_RNA"/>
</dbReference>
<dbReference type="EMBL" id="HACM01002837">
    <property type="protein sequence ID" value="CRZ03279.1"/>
    <property type="molecule type" value="Transcribed_RNA"/>
</dbReference>
<organism evidence="2">
    <name type="scientific">Spongospora subterranea</name>
    <dbReference type="NCBI Taxonomy" id="70186"/>
    <lineage>
        <taxon>Eukaryota</taxon>
        <taxon>Sar</taxon>
        <taxon>Rhizaria</taxon>
        <taxon>Endomyxa</taxon>
        <taxon>Phytomyxea</taxon>
        <taxon>Plasmodiophorida</taxon>
        <taxon>Plasmodiophoridae</taxon>
        <taxon>Spongospora</taxon>
    </lineage>
</organism>
<sequence>MKLAMQLPEALLFLHLDCSGTTPPMCDIFSALTFIVRGLYLFSNPRSPIPSQCHSRLQNPGLLPFHVNNVPPLPCPAVFLQRRRCWTRNKLCGIGLMRLLNAELNGVCEEIQFACSRYSIIDTDRESSGLAAVIKVELIGDEVPVYIGAIPPAGYQVIYITDHIHSSHQPKFSLGSSIYESVTSLLTAESGTFRDLFNQHLQRQLLALTEKQCTSDFDAS</sequence>
<dbReference type="SUPFAM" id="SSF103107">
    <property type="entry name" value="Hypothetical protein c14orf129, hspc210"/>
    <property type="match status" value="1"/>
</dbReference>
<protein>
    <recommendedName>
        <fullName evidence="1">GSKIP domain-containing protein</fullName>
    </recommendedName>
</protein>